<dbReference type="AlphaFoldDB" id="A0A562VM14"/>
<protein>
    <recommendedName>
        <fullName evidence="3">Acetyltransferase (GNAT) family protein</fullName>
    </recommendedName>
</protein>
<keyword evidence="2" id="KW-1185">Reference proteome</keyword>
<dbReference type="RefSeq" id="WP_145022448.1">
    <property type="nucleotide sequence ID" value="NZ_VLLN01000012.1"/>
</dbReference>
<comment type="caution">
    <text evidence="1">The sequence shown here is derived from an EMBL/GenBank/DDBJ whole genome shotgun (WGS) entry which is preliminary data.</text>
</comment>
<accession>A0A562VM14</accession>
<organism evidence="1 2">
    <name type="scientific">Geobacter argillaceus</name>
    <dbReference type="NCBI Taxonomy" id="345631"/>
    <lineage>
        <taxon>Bacteria</taxon>
        <taxon>Pseudomonadati</taxon>
        <taxon>Thermodesulfobacteriota</taxon>
        <taxon>Desulfuromonadia</taxon>
        <taxon>Geobacterales</taxon>
        <taxon>Geobacteraceae</taxon>
        <taxon>Geobacter</taxon>
    </lineage>
</organism>
<dbReference type="SUPFAM" id="SSF55729">
    <property type="entry name" value="Acyl-CoA N-acyltransferases (Nat)"/>
    <property type="match status" value="1"/>
</dbReference>
<proteinExistence type="predicted"/>
<gene>
    <name evidence="1" type="ORF">JN12_02140</name>
</gene>
<evidence type="ECO:0000313" key="1">
    <source>
        <dbReference type="EMBL" id="TWJ18925.1"/>
    </source>
</evidence>
<sequence length="210" mass="23526">MHIEAQHISLATRTHSSIFRGSYISAIYIDILYGDKQKKIGEGKVFEVRMDRIVNDGECSLFDVFDGHSSDLGNLYEELFADDELIPDVEDELMDYGNIVLIKSILLLPEYRGQGVGGLLALAIAERFDDRDIVALKPWPMTADDPDNVAGAWELLQLSPAEQKTIAAKLRKSYQHAGFKPLFKGSSHLFLTHFRHPTATELIESSVGFK</sequence>
<dbReference type="OrthoDB" id="9775804at2"/>
<dbReference type="EMBL" id="VLLN01000012">
    <property type="protein sequence ID" value="TWJ18925.1"/>
    <property type="molecule type" value="Genomic_DNA"/>
</dbReference>
<name>A0A562VM14_9BACT</name>
<dbReference type="InterPro" id="IPR016181">
    <property type="entry name" value="Acyl_CoA_acyltransferase"/>
</dbReference>
<reference evidence="1 2" key="1">
    <citation type="submission" date="2019-07" db="EMBL/GenBank/DDBJ databases">
        <title>Genomic Encyclopedia of Archaeal and Bacterial Type Strains, Phase II (KMG-II): from individual species to whole genera.</title>
        <authorList>
            <person name="Goeker M."/>
        </authorList>
    </citation>
    <scope>NUCLEOTIDE SEQUENCE [LARGE SCALE GENOMIC DNA]</scope>
    <source>
        <strain evidence="1 2">ATCC BAA-1139</strain>
    </source>
</reference>
<evidence type="ECO:0000313" key="2">
    <source>
        <dbReference type="Proteomes" id="UP000319449"/>
    </source>
</evidence>
<evidence type="ECO:0008006" key="3">
    <source>
        <dbReference type="Google" id="ProtNLM"/>
    </source>
</evidence>
<dbReference type="Proteomes" id="UP000319449">
    <property type="component" value="Unassembled WGS sequence"/>
</dbReference>